<dbReference type="Proteomes" id="UP000613974">
    <property type="component" value="Unassembled WGS sequence"/>
</dbReference>
<protein>
    <recommendedName>
        <fullName evidence="3">Asp23/Gls24 family envelope stress response protein</fullName>
    </recommendedName>
</protein>
<proteinExistence type="predicted"/>
<evidence type="ECO:0008006" key="3">
    <source>
        <dbReference type="Google" id="ProtNLM"/>
    </source>
</evidence>
<organism evidence="1 2">
    <name type="scientific">Streptomyces nojiriensis</name>
    <dbReference type="NCBI Taxonomy" id="66374"/>
    <lineage>
        <taxon>Bacteria</taxon>
        <taxon>Bacillati</taxon>
        <taxon>Actinomycetota</taxon>
        <taxon>Actinomycetes</taxon>
        <taxon>Kitasatosporales</taxon>
        <taxon>Streptomycetaceae</taxon>
        <taxon>Streptomyces</taxon>
    </lineage>
</organism>
<evidence type="ECO:0000313" key="1">
    <source>
        <dbReference type="EMBL" id="GHI70030.1"/>
    </source>
</evidence>
<name>A0ABQ3SPH1_9ACTN</name>
<sequence length="120" mass="12867">MTVSHRVDIQRVAAEAASGVPGVAALQPALADRLALAASRAHQALTAGAAPHPEAAGIRCEHTPSDRWFVEVRCILHADQRVVDVARQVRDDVRNAVLAYLSQQCPSDRVTVVVTVTRTL</sequence>
<comment type="caution">
    <text evidence="1">The sequence shown here is derived from an EMBL/GenBank/DDBJ whole genome shotgun (WGS) entry which is preliminary data.</text>
</comment>
<gene>
    <name evidence="1" type="ORF">Snoj_39480</name>
</gene>
<accession>A0ABQ3SPH1</accession>
<dbReference type="RefSeq" id="WP_189733861.1">
    <property type="nucleotide sequence ID" value="NZ_BMRL01000002.1"/>
</dbReference>
<dbReference type="EMBL" id="BNEC01000005">
    <property type="protein sequence ID" value="GHI70030.1"/>
    <property type="molecule type" value="Genomic_DNA"/>
</dbReference>
<evidence type="ECO:0000313" key="2">
    <source>
        <dbReference type="Proteomes" id="UP000613974"/>
    </source>
</evidence>
<reference evidence="2" key="1">
    <citation type="submission" date="2023-07" db="EMBL/GenBank/DDBJ databases">
        <title>Whole genome shotgun sequence of Streptomyces nojiriensis NBRC 13794.</title>
        <authorList>
            <person name="Komaki H."/>
            <person name="Tamura T."/>
        </authorList>
    </citation>
    <scope>NUCLEOTIDE SEQUENCE [LARGE SCALE GENOMIC DNA]</scope>
    <source>
        <strain evidence="2">NBRC 13794</strain>
    </source>
</reference>
<dbReference type="GeneID" id="95588272"/>
<keyword evidence="2" id="KW-1185">Reference proteome</keyword>